<dbReference type="EMBL" id="CABVIH010000001">
    <property type="protein sequence ID" value="VVO46001.1"/>
    <property type="molecule type" value="Genomic_DNA"/>
</dbReference>
<dbReference type="SUPFAM" id="SSF52172">
    <property type="entry name" value="CheY-like"/>
    <property type="match status" value="1"/>
</dbReference>
<proteinExistence type="predicted"/>
<gene>
    <name evidence="1" type="ORF">PS880_00039</name>
</gene>
<evidence type="ECO:0000313" key="2">
    <source>
        <dbReference type="Proteomes" id="UP000375525"/>
    </source>
</evidence>
<dbReference type="InterPro" id="IPR011006">
    <property type="entry name" value="CheY-like_superfamily"/>
</dbReference>
<dbReference type="AlphaFoldDB" id="A0A5E7G241"/>
<accession>A0A5E7G241</accession>
<dbReference type="Proteomes" id="UP000375525">
    <property type="component" value="Unassembled WGS sequence"/>
</dbReference>
<protein>
    <recommendedName>
        <fullName evidence="3">Chemotaxis protein CheY</fullName>
    </recommendedName>
</protein>
<reference evidence="1 2" key="1">
    <citation type="submission" date="2019-09" db="EMBL/GenBank/DDBJ databases">
        <authorList>
            <person name="Chandra G."/>
            <person name="Truman W A."/>
        </authorList>
    </citation>
    <scope>NUCLEOTIDE SEQUENCE [LARGE SCALE GENOMIC DNA]</scope>
    <source>
        <strain evidence="1">PS880</strain>
    </source>
</reference>
<sequence>MRPTLIPVDFALTNPALRILIADEQHFHRMEVERLFNHLGYYRVAPVQNLEELLSLVECGYDPFDLVVINAALAAGSLDLYAFFLDHCQVRHTLIFNDQPSRLASMPFCVKQTLHVSPMSLPDPMCIQRLMSSVDVDAHAPLPEGSRVD</sequence>
<organism evidence="1 2">
    <name type="scientific">Pseudomonas fluorescens</name>
    <dbReference type="NCBI Taxonomy" id="294"/>
    <lineage>
        <taxon>Bacteria</taxon>
        <taxon>Pseudomonadati</taxon>
        <taxon>Pseudomonadota</taxon>
        <taxon>Gammaproteobacteria</taxon>
        <taxon>Pseudomonadales</taxon>
        <taxon>Pseudomonadaceae</taxon>
        <taxon>Pseudomonas</taxon>
    </lineage>
</organism>
<evidence type="ECO:0008006" key="3">
    <source>
        <dbReference type="Google" id="ProtNLM"/>
    </source>
</evidence>
<evidence type="ECO:0000313" key="1">
    <source>
        <dbReference type="EMBL" id="VVO46001.1"/>
    </source>
</evidence>
<dbReference type="Gene3D" id="3.40.50.2300">
    <property type="match status" value="1"/>
</dbReference>
<name>A0A5E7G241_PSEFL</name>